<reference evidence="2 3" key="1">
    <citation type="journal article" date="2019" name="Sci. Rep.">
        <title>Orb-weaving spider Araneus ventricosus genome elucidates the spidroin gene catalogue.</title>
        <authorList>
            <person name="Kono N."/>
            <person name="Nakamura H."/>
            <person name="Ohtoshi R."/>
            <person name="Moran D.A.P."/>
            <person name="Shinohara A."/>
            <person name="Yoshida Y."/>
            <person name="Fujiwara M."/>
            <person name="Mori M."/>
            <person name="Tomita M."/>
            <person name="Arakawa K."/>
        </authorList>
    </citation>
    <scope>NUCLEOTIDE SEQUENCE [LARGE SCALE GENOMIC DNA]</scope>
</reference>
<dbReference type="AlphaFoldDB" id="A0A4Y2UES4"/>
<evidence type="ECO:0000313" key="2">
    <source>
        <dbReference type="EMBL" id="GBO11545.1"/>
    </source>
</evidence>
<evidence type="ECO:0000256" key="1">
    <source>
        <dbReference type="SAM" id="Phobius"/>
    </source>
</evidence>
<keyword evidence="1" id="KW-0472">Membrane</keyword>
<gene>
    <name evidence="2" type="ORF">AVEN_144792_1</name>
</gene>
<dbReference type="Proteomes" id="UP000499080">
    <property type="component" value="Unassembled WGS sequence"/>
</dbReference>
<proteinExistence type="predicted"/>
<comment type="caution">
    <text evidence="2">The sequence shown here is derived from an EMBL/GenBank/DDBJ whole genome shotgun (WGS) entry which is preliminary data.</text>
</comment>
<keyword evidence="3" id="KW-1185">Reference proteome</keyword>
<dbReference type="EMBL" id="BGPR01036358">
    <property type="protein sequence ID" value="GBO11545.1"/>
    <property type="molecule type" value="Genomic_DNA"/>
</dbReference>
<dbReference type="OrthoDB" id="125347at2759"/>
<accession>A0A4Y2UES4</accession>
<sequence length="136" mass="15341">MRSSRISKRVLASPGSIVVTLGTEGYGIVMVMWLLGPISDGGSYPDYSNTSVFVDFGYRRFFFSEKFVSFFAVCLRFRRCAHVTSLLILRGEKKNSEGASSYKCEAEKFMSESKDYEKAEGFIPQQVFNCDETGLF</sequence>
<protein>
    <submittedName>
        <fullName evidence="2">Uncharacterized protein</fullName>
    </submittedName>
</protein>
<evidence type="ECO:0000313" key="3">
    <source>
        <dbReference type="Proteomes" id="UP000499080"/>
    </source>
</evidence>
<organism evidence="2 3">
    <name type="scientific">Araneus ventricosus</name>
    <name type="common">Orbweaver spider</name>
    <name type="synonym">Epeira ventricosa</name>
    <dbReference type="NCBI Taxonomy" id="182803"/>
    <lineage>
        <taxon>Eukaryota</taxon>
        <taxon>Metazoa</taxon>
        <taxon>Ecdysozoa</taxon>
        <taxon>Arthropoda</taxon>
        <taxon>Chelicerata</taxon>
        <taxon>Arachnida</taxon>
        <taxon>Araneae</taxon>
        <taxon>Araneomorphae</taxon>
        <taxon>Entelegynae</taxon>
        <taxon>Araneoidea</taxon>
        <taxon>Araneidae</taxon>
        <taxon>Araneus</taxon>
    </lineage>
</organism>
<keyword evidence="1" id="KW-0812">Transmembrane</keyword>
<feature type="transmembrane region" description="Helical" evidence="1">
    <location>
        <begin position="12"/>
        <end position="36"/>
    </location>
</feature>
<keyword evidence="1" id="KW-1133">Transmembrane helix</keyword>
<name>A0A4Y2UES4_ARAVE</name>